<dbReference type="Proteomes" id="UP001151760">
    <property type="component" value="Unassembled WGS sequence"/>
</dbReference>
<reference evidence="2" key="1">
    <citation type="journal article" date="2022" name="Int. J. Mol. Sci.">
        <title>Draft Genome of Tanacetum Coccineum: Genomic Comparison of Closely Related Tanacetum-Family Plants.</title>
        <authorList>
            <person name="Yamashiro T."/>
            <person name="Shiraishi A."/>
            <person name="Nakayama K."/>
            <person name="Satake H."/>
        </authorList>
    </citation>
    <scope>NUCLEOTIDE SEQUENCE</scope>
</reference>
<organism evidence="2 3">
    <name type="scientific">Tanacetum coccineum</name>
    <dbReference type="NCBI Taxonomy" id="301880"/>
    <lineage>
        <taxon>Eukaryota</taxon>
        <taxon>Viridiplantae</taxon>
        <taxon>Streptophyta</taxon>
        <taxon>Embryophyta</taxon>
        <taxon>Tracheophyta</taxon>
        <taxon>Spermatophyta</taxon>
        <taxon>Magnoliopsida</taxon>
        <taxon>eudicotyledons</taxon>
        <taxon>Gunneridae</taxon>
        <taxon>Pentapetalae</taxon>
        <taxon>asterids</taxon>
        <taxon>campanulids</taxon>
        <taxon>Asterales</taxon>
        <taxon>Asteraceae</taxon>
        <taxon>Asteroideae</taxon>
        <taxon>Anthemideae</taxon>
        <taxon>Anthemidinae</taxon>
        <taxon>Tanacetum</taxon>
    </lineage>
</organism>
<evidence type="ECO:0000313" key="3">
    <source>
        <dbReference type="Proteomes" id="UP001151760"/>
    </source>
</evidence>
<gene>
    <name evidence="2" type="ORF">Tco_0823252</name>
</gene>
<evidence type="ECO:0000313" key="2">
    <source>
        <dbReference type="EMBL" id="GJT02083.1"/>
    </source>
</evidence>
<feature type="region of interest" description="Disordered" evidence="1">
    <location>
        <begin position="119"/>
        <end position="138"/>
    </location>
</feature>
<proteinExistence type="predicted"/>
<comment type="caution">
    <text evidence="2">The sequence shown here is derived from an EMBL/GenBank/DDBJ whole genome shotgun (WGS) entry which is preliminary data.</text>
</comment>
<accession>A0ABQ5ALK0</accession>
<keyword evidence="3" id="KW-1185">Reference proteome</keyword>
<protein>
    <submittedName>
        <fullName evidence="2">Uncharacterized protein</fullName>
    </submittedName>
</protein>
<dbReference type="EMBL" id="BQNB010012320">
    <property type="protein sequence ID" value="GJT02083.1"/>
    <property type="molecule type" value="Genomic_DNA"/>
</dbReference>
<evidence type="ECO:0000256" key="1">
    <source>
        <dbReference type="SAM" id="MobiDB-lite"/>
    </source>
</evidence>
<name>A0ABQ5ALK0_9ASTR</name>
<reference evidence="2" key="2">
    <citation type="submission" date="2022-01" db="EMBL/GenBank/DDBJ databases">
        <authorList>
            <person name="Yamashiro T."/>
            <person name="Shiraishi A."/>
            <person name="Satake H."/>
            <person name="Nakayama K."/>
        </authorList>
    </citation>
    <scope>NUCLEOTIDE SEQUENCE</scope>
</reference>
<sequence length="138" mass="16409">MYYKKNVDYVELLWEDFTYQIDNKAHKMEDKMYYPRFTKVIIHHFLTKDKTISKRNKIGMHTSRDDYLINTLRFVSSKEESQIYRARLPNSMTNPEMRETKAYKTYLGYATGVTPPKKARKFKKLASPKLSTVPALPE</sequence>